<proteinExistence type="predicted"/>
<feature type="chain" id="PRO_5016654349" evidence="2">
    <location>
        <begin position="20"/>
        <end position="303"/>
    </location>
</feature>
<keyword evidence="1" id="KW-1133">Transmembrane helix</keyword>
<feature type="signal peptide" evidence="2">
    <location>
        <begin position="1"/>
        <end position="19"/>
    </location>
</feature>
<dbReference type="Pfam" id="PF09935">
    <property type="entry name" value="DUF2167"/>
    <property type="match status" value="1"/>
</dbReference>
<keyword evidence="1" id="KW-0812">Transmembrane</keyword>
<dbReference type="EMBL" id="QMFY01000003">
    <property type="protein sequence ID" value="RAW01630.1"/>
    <property type="molecule type" value="Genomic_DNA"/>
</dbReference>
<evidence type="ECO:0000256" key="2">
    <source>
        <dbReference type="SAM" id="SignalP"/>
    </source>
</evidence>
<name>A0A364Y3V2_9BACT</name>
<dbReference type="OrthoDB" id="196355at2"/>
<sequence length="303" mass="33598">MKKILFCLLLFAFAFNIQAQEFDSAQAFIDSLESKFHYQTGEIKIGDDIGTLSVPKGFAYVDPEQSQYVIHDLWGNPGGEGTLGMLVPENGGVMHDESWAFIITYDESGYVEDGDADDIDYEELLTQMREDGATWNEERKKQGYEPIELVGWASTPYYDADKKVLYWAKELKFGEAELNTLNYDVRILGRKGHLQLQAVAGINQLATVQQNIPSVLTAFNYAEGKRYSDFDPDIDEVAAWTIGGLVAGKVLAKAGFFAVILKNIKLIGIAVMAAITALWKLFKKKVNGPDVRDIGGTSDTPQA</sequence>
<keyword evidence="1" id="KW-0472">Membrane</keyword>
<keyword evidence="2" id="KW-0732">Signal</keyword>
<protein>
    <submittedName>
        <fullName evidence="3">DUF2167 domain-containing protein</fullName>
    </submittedName>
</protein>
<gene>
    <name evidence="3" type="ORF">DQQ10_08210</name>
</gene>
<comment type="caution">
    <text evidence="3">The sequence shown here is derived from an EMBL/GenBank/DDBJ whole genome shotgun (WGS) entry which is preliminary data.</text>
</comment>
<dbReference type="RefSeq" id="WP_112746370.1">
    <property type="nucleotide sequence ID" value="NZ_QMFY01000003.1"/>
</dbReference>
<evidence type="ECO:0000313" key="3">
    <source>
        <dbReference type="EMBL" id="RAW01630.1"/>
    </source>
</evidence>
<evidence type="ECO:0000313" key="4">
    <source>
        <dbReference type="Proteomes" id="UP000251889"/>
    </source>
</evidence>
<evidence type="ECO:0000256" key="1">
    <source>
        <dbReference type="SAM" id="Phobius"/>
    </source>
</evidence>
<organism evidence="3 4">
    <name type="scientific">Pseudochryseolinea flava</name>
    <dbReference type="NCBI Taxonomy" id="2059302"/>
    <lineage>
        <taxon>Bacteria</taxon>
        <taxon>Pseudomonadati</taxon>
        <taxon>Bacteroidota</taxon>
        <taxon>Cytophagia</taxon>
        <taxon>Cytophagales</taxon>
        <taxon>Fulvivirgaceae</taxon>
        <taxon>Pseudochryseolinea</taxon>
    </lineage>
</organism>
<keyword evidence="4" id="KW-1185">Reference proteome</keyword>
<reference evidence="3 4" key="1">
    <citation type="submission" date="2018-06" db="EMBL/GenBank/DDBJ databases">
        <title>Chryseolinea flavus sp. nov., a member of the phylum Bacteroidetes isolated from soil.</title>
        <authorList>
            <person name="Li Y."/>
            <person name="Wang J."/>
        </authorList>
    </citation>
    <scope>NUCLEOTIDE SEQUENCE [LARGE SCALE GENOMIC DNA]</scope>
    <source>
        <strain evidence="3 4">SDU1-6</strain>
    </source>
</reference>
<accession>A0A364Y3V2</accession>
<feature type="transmembrane region" description="Helical" evidence="1">
    <location>
        <begin position="264"/>
        <end position="282"/>
    </location>
</feature>
<dbReference type="AlphaFoldDB" id="A0A364Y3V2"/>
<dbReference type="Proteomes" id="UP000251889">
    <property type="component" value="Unassembled WGS sequence"/>
</dbReference>
<dbReference type="InterPro" id="IPR018682">
    <property type="entry name" value="DUF2167_membr"/>
</dbReference>